<evidence type="ECO:0000313" key="2">
    <source>
        <dbReference type="Proteomes" id="UP000095287"/>
    </source>
</evidence>
<dbReference type="WBParaSite" id="L893_g28050.t1">
    <property type="protein sequence ID" value="L893_g28050.t1"/>
    <property type="gene ID" value="L893_g28050"/>
</dbReference>
<feature type="region of interest" description="Disordered" evidence="1">
    <location>
        <begin position="1"/>
        <end position="38"/>
    </location>
</feature>
<dbReference type="Proteomes" id="UP000095287">
    <property type="component" value="Unplaced"/>
</dbReference>
<keyword evidence="2" id="KW-1185">Reference proteome</keyword>
<accession>A0A1I7ZNF5</accession>
<organism evidence="2 3">
    <name type="scientific">Steinernema glaseri</name>
    <dbReference type="NCBI Taxonomy" id="37863"/>
    <lineage>
        <taxon>Eukaryota</taxon>
        <taxon>Metazoa</taxon>
        <taxon>Ecdysozoa</taxon>
        <taxon>Nematoda</taxon>
        <taxon>Chromadorea</taxon>
        <taxon>Rhabditida</taxon>
        <taxon>Tylenchina</taxon>
        <taxon>Panagrolaimomorpha</taxon>
        <taxon>Strongyloidoidea</taxon>
        <taxon>Steinernematidae</taxon>
        <taxon>Steinernema</taxon>
    </lineage>
</organism>
<protein>
    <submittedName>
        <fullName evidence="3">SMAP domain-containing protein</fullName>
    </submittedName>
</protein>
<proteinExistence type="predicted"/>
<dbReference type="AlphaFoldDB" id="A0A1I7ZNF5"/>
<evidence type="ECO:0000256" key="1">
    <source>
        <dbReference type="SAM" id="MobiDB-lite"/>
    </source>
</evidence>
<name>A0A1I7ZNF5_9BILA</name>
<evidence type="ECO:0000313" key="3">
    <source>
        <dbReference type="WBParaSite" id="L893_g28050.t1"/>
    </source>
</evidence>
<sequence>MYSWGMNRKLRPESCRGSPGKTWPRSSRFGSRKHRRHHQLSNSTLEAAIFLTGQRGLSLCWRIRRQKMALSATDAGIDRSNEEAVEWASCEEGKGGKKGFQPAGFEPAT</sequence>
<reference evidence="3" key="1">
    <citation type="submission" date="2016-11" db="UniProtKB">
        <authorList>
            <consortium name="WormBaseParasite"/>
        </authorList>
    </citation>
    <scope>IDENTIFICATION</scope>
</reference>